<sequence>MNLLVPIALLLVNWSIDSTDPEVRQIVNYIFILVHAILFAVAIYLFVRIWVRNDTRMLQFRDTSLNEVQKMTVADYDFSKWRFLFFTKLLLPVVVGYFVASRWGTTFPLLIQCAINPAMLCRFPLFQIHVLSRREEGDLVRPWKEESVVPEWMQQMWDTYQANEAATASGSPTSRNKRRIS</sequence>
<dbReference type="Pfam" id="PF10032">
    <property type="entry name" value="Pho88"/>
    <property type="match status" value="1"/>
</dbReference>
<keyword evidence="2" id="KW-0732">Signal</keyword>
<protein>
    <submittedName>
        <fullName evidence="3">Uncharacterized protein</fullName>
    </submittedName>
</protein>
<evidence type="ECO:0000256" key="1">
    <source>
        <dbReference type="SAM" id="Phobius"/>
    </source>
</evidence>
<reference evidence="3 4" key="1">
    <citation type="submission" date="2013-07" db="EMBL/GenBank/DDBJ databases">
        <authorList>
            <person name="Stoco P.H."/>
            <person name="Wagner G."/>
            <person name="Gerber A."/>
            <person name="Zaha A."/>
            <person name="Thompson C."/>
            <person name="Bartholomeu D.C."/>
            <person name="Luckemeyer D.D."/>
            <person name="Bahia D."/>
            <person name="Loreto E."/>
            <person name="Prestes E.B."/>
            <person name="Lima F.M."/>
            <person name="Rodrigues-Luiz G."/>
            <person name="Vallejo G.A."/>
            <person name="Filho J.F."/>
            <person name="Monteiro K.M."/>
            <person name="Tyler K.M."/>
            <person name="de Almeida L.G."/>
            <person name="Ortiz M.F."/>
            <person name="Siervo M.A."/>
            <person name="de Moraes M.H."/>
            <person name="Cunha O.L."/>
            <person name="Mendonca-Neto R."/>
            <person name="Silva R."/>
            <person name="Teixeira S.M."/>
            <person name="Murta S.M."/>
            <person name="Sincero T.C."/>
            <person name="Mendes T.A."/>
            <person name="Urmenyi T.P."/>
            <person name="Silva V.G."/>
            <person name="da Rocha W.D."/>
            <person name="Andersson B."/>
            <person name="Romanha A.J."/>
            <person name="Steindel M."/>
            <person name="de Vasconcelos A.T."/>
            <person name="Grisard E.C."/>
        </authorList>
    </citation>
    <scope>NUCLEOTIDE SEQUENCE [LARGE SCALE GENOMIC DNA]</scope>
    <source>
        <strain evidence="3 4">SC58</strain>
    </source>
</reference>
<evidence type="ECO:0000313" key="3">
    <source>
        <dbReference type="EMBL" id="ESL05507.1"/>
    </source>
</evidence>
<feature type="transmembrane region" description="Helical" evidence="1">
    <location>
        <begin position="81"/>
        <end position="100"/>
    </location>
</feature>
<dbReference type="EMBL" id="AUPL01006842">
    <property type="protein sequence ID" value="ESL05507.1"/>
    <property type="molecule type" value="Genomic_DNA"/>
</dbReference>
<organism evidence="3 4">
    <name type="scientific">Trypanosoma rangeli SC58</name>
    <dbReference type="NCBI Taxonomy" id="429131"/>
    <lineage>
        <taxon>Eukaryota</taxon>
        <taxon>Discoba</taxon>
        <taxon>Euglenozoa</taxon>
        <taxon>Kinetoplastea</taxon>
        <taxon>Metakinetoplastina</taxon>
        <taxon>Trypanosomatida</taxon>
        <taxon>Trypanosomatidae</taxon>
        <taxon>Trypanosoma</taxon>
        <taxon>Herpetosoma</taxon>
    </lineage>
</organism>
<dbReference type="PANTHER" id="PTHR28112:SF1">
    <property type="entry name" value="SRP-INDEPENDENT TARGETING PROTEIN 3"/>
    <property type="match status" value="1"/>
</dbReference>
<feature type="transmembrane region" description="Helical" evidence="1">
    <location>
        <begin position="106"/>
        <end position="125"/>
    </location>
</feature>
<dbReference type="OrthoDB" id="18139at2759"/>
<feature type="signal peptide" evidence="2">
    <location>
        <begin position="1"/>
        <end position="18"/>
    </location>
</feature>
<dbReference type="GO" id="GO:0005783">
    <property type="term" value="C:endoplasmic reticulum"/>
    <property type="evidence" value="ECO:0007669"/>
    <property type="project" value="InterPro"/>
</dbReference>
<keyword evidence="1" id="KW-1133">Transmembrane helix</keyword>
<keyword evidence="1" id="KW-0472">Membrane</keyword>
<dbReference type="GO" id="GO:0045047">
    <property type="term" value="P:protein targeting to ER"/>
    <property type="evidence" value="ECO:0007669"/>
    <property type="project" value="InterPro"/>
</dbReference>
<accession>A0A061IWV2</accession>
<feature type="transmembrane region" description="Helical" evidence="1">
    <location>
        <begin position="29"/>
        <end position="51"/>
    </location>
</feature>
<dbReference type="AlphaFoldDB" id="A0A061IWV2"/>
<evidence type="ECO:0000313" key="4">
    <source>
        <dbReference type="Proteomes" id="UP000031737"/>
    </source>
</evidence>
<keyword evidence="4" id="KW-1185">Reference proteome</keyword>
<dbReference type="PANTHER" id="PTHR28112">
    <property type="entry name" value="SRP-INDEPENDENT TARGETING PROTEIN 3"/>
    <property type="match status" value="1"/>
</dbReference>
<evidence type="ECO:0000256" key="2">
    <source>
        <dbReference type="SAM" id="SignalP"/>
    </source>
</evidence>
<dbReference type="InterPro" id="IPR012098">
    <property type="entry name" value="SND3_fun"/>
</dbReference>
<name>A0A061IWV2_TRYRA</name>
<dbReference type="VEuPathDB" id="TriTrypDB:TRSC58_06842"/>
<gene>
    <name evidence="3" type="ORF">TRSC58_06842</name>
</gene>
<comment type="caution">
    <text evidence="3">The sequence shown here is derived from an EMBL/GenBank/DDBJ whole genome shotgun (WGS) entry which is preliminary data.</text>
</comment>
<dbReference type="Proteomes" id="UP000031737">
    <property type="component" value="Unassembled WGS sequence"/>
</dbReference>
<feature type="chain" id="PRO_5001601396" evidence="2">
    <location>
        <begin position="19"/>
        <end position="181"/>
    </location>
</feature>
<keyword evidence="1" id="KW-0812">Transmembrane</keyword>
<proteinExistence type="predicted"/>
<dbReference type="GO" id="GO:0005739">
    <property type="term" value="C:mitochondrion"/>
    <property type="evidence" value="ECO:0007669"/>
    <property type="project" value="TreeGrafter"/>
</dbReference>